<evidence type="ECO:0000256" key="2">
    <source>
        <dbReference type="SAM" id="Phobius"/>
    </source>
</evidence>
<comment type="caution">
    <text evidence="4">The sequence shown here is derived from an EMBL/GenBank/DDBJ whole genome shotgun (WGS) entry which is preliminary data.</text>
</comment>
<dbReference type="Proteomes" id="UP000316092">
    <property type="component" value="Unassembled WGS sequence"/>
</dbReference>
<dbReference type="AlphaFoldDB" id="A0A553UPM1"/>
<keyword evidence="2" id="KW-0812">Transmembrane</keyword>
<evidence type="ECO:0008006" key="6">
    <source>
        <dbReference type="Google" id="ProtNLM"/>
    </source>
</evidence>
<evidence type="ECO:0000256" key="1">
    <source>
        <dbReference type="SAM" id="MobiDB-lite"/>
    </source>
</evidence>
<feature type="chain" id="PRO_5022120939" description="VWA domain-containing protein" evidence="3">
    <location>
        <begin position="24"/>
        <end position="429"/>
    </location>
</feature>
<feature type="signal peptide" evidence="3">
    <location>
        <begin position="1"/>
        <end position="23"/>
    </location>
</feature>
<evidence type="ECO:0000256" key="3">
    <source>
        <dbReference type="SAM" id="SignalP"/>
    </source>
</evidence>
<evidence type="ECO:0000313" key="5">
    <source>
        <dbReference type="Proteomes" id="UP000316092"/>
    </source>
</evidence>
<dbReference type="OrthoDB" id="58969at2"/>
<keyword evidence="5" id="KW-1185">Reference proteome</keyword>
<feature type="transmembrane region" description="Helical" evidence="2">
    <location>
        <begin position="267"/>
        <end position="285"/>
    </location>
</feature>
<reference evidence="4 5" key="1">
    <citation type="submission" date="2019-07" db="EMBL/GenBank/DDBJ databases">
        <title>Deinococcus detaillus sp. nov., isolated from humus soil in Antarctica.</title>
        <authorList>
            <person name="Zhang K."/>
        </authorList>
    </citation>
    <scope>NUCLEOTIDE SEQUENCE [LARGE SCALE GENOMIC DNA]</scope>
    <source>
        <strain evidence="4 5">H1</strain>
    </source>
</reference>
<dbReference type="RefSeq" id="WP_143721434.1">
    <property type="nucleotide sequence ID" value="NZ_VKDB01000018.1"/>
</dbReference>
<protein>
    <recommendedName>
        <fullName evidence="6">VWA domain-containing protein</fullName>
    </recommendedName>
</protein>
<name>A0A553UPM1_9DEIO</name>
<gene>
    <name evidence="4" type="ORF">FNU79_14020</name>
</gene>
<accession>A0A553UPM1</accession>
<organism evidence="4 5">
    <name type="scientific">Deinococcus detaillensis</name>
    <dbReference type="NCBI Taxonomy" id="2592048"/>
    <lineage>
        <taxon>Bacteria</taxon>
        <taxon>Thermotogati</taxon>
        <taxon>Deinococcota</taxon>
        <taxon>Deinococci</taxon>
        <taxon>Deinococcales</taxon>
        <taxon>Deinococcaceae</taxon>
        <taxon>Deinococcus</taxon>
    </lineage>
</organism>
<keyword evidence="2" id="KW-1133">Transmembrane helix</keyword>
<keyword evidence="2" id="KW-0472">Membrane</keyword>
<feature type="region of interest" description="Disordered" evidence="1">
    <location>
        <begin position="293"/>
        <end position="313"/>
    </location>
</feature>
<dbReference type="EMBL" id="VKDB01000018">
    <property type="protein sequence ID" value="TSA82132.1"/>
    <property type="molecule type" value="Genomic_DNA"/>
</dbReference>
<evidence type="ECO:0000313" key="4">
    <source>
        <dbReference type="EMBL" id="TSA82132.1"/>
    </source>
</evidence>
<proteinExistence type="predicted"/>
<sequence length="429" mass="45566">MKRRNIGLEIGAVLLLSGSLAGAQSAAPPVDQAYLQQQSNQLYSAIEQAVKSAGGDLNQQHLHLVFAFSTGHFAKDPLMAEAAREVASNVAAAHLVSGDQLSGYAWEMNVWPHKGSALNPLTVGVDRSAMRASFQDLWPRSPQAGSNGGHDTEAVISQLTDRLKGKQDAVIVLLTNSAASVAGTRDQRTLGENSAPYRAALANWTRVRTSNTTGASVQLGVMPDRPERTFDAVIVVPKAFNGAALGSNRTALLSEQVQAPVRSGLPWWLWVVAAAVLTALALLLIRMRNNRPAVTGSADSQSMGPPVRTPKGGSAWKLKVGDRSFQVNDVKPGEVLCVLCGPGYPVGSSAGQYVVLNAPELPSLKLLTVTREKQGLKLTPESDAALGGDLPAVLPLRNAEYRARLSGRASRQNLPPKPYQSEIVLTLES</sequence>
<keyword evidence="3" id="KW-0732">Signal</keyword>